<comment type="subunit">
    <text evidence="3">Heterotetramer of the KorA, KorB, KorC and KorD subunits.</text>
</comment>
<evidence type="ECO:0000256" key="3">
    <source>
        <dbReference type="ARBA" id="ARBA00064882"/>
    </source>
</evidence>
<dbReference type="GO" id="GO:0047553">
    <property type="term" value="F:2-oxoglutarate synthase activity"/>
    <property type="evidence" value="ECO:0007669"/>
    <property type="project" value="UniProtKB-EC"/>
</dbReference>
<dbReference type="CDD" id="cd07034">
    <property type="entry name" value="TPP_PYR_PFOR_IOR-alpha_like"/>
    <property type="match status" value="1"/>
</dbReference>
<dbReference type="InterPro" id="IPR050722">
    <property type="entry name" value="Pyruvate:ferred/Flavod_OxRd"/>
</dbReference>
<evidence type="ECO:0000313" key="12">
    <source>
        <dbReference type="EMBL" id="KYC50230.1"/>
    </source>
</evidence>
<evidence type="ECO:0000256" key="5">
    <source>
        <dbReference type="ARBA" id="ARBA00071398"/>
    </source>
</evidence>
<dbReference type="Proteomes" id="UP000092403">
    <property type="component" value="Unassembled WGS sequence"/>
</dbReference>
<accession>A0A150IZ14</accession>
<dbReference type="GO" id="GO:0006979">
    <property type="term" value="P:response to oxidative stress"/>
    <property type="evidence" value="ECO:0007669"/>
    <property type="project" value="TreeGrafter"/>
</dbReference>
<evidence type="ECO:0000313" key="13">
    <source>
        <dbReference type="Proteomes" id="UP000091929"/>
    </source>
</evidence>
<dbReference type="PANTHER" id="PTHR32154:SF20">
    <property type="entry name" value="2-OXOGLUTARATE OXIDOREDUCTASE SUBUNIT KORA"/>
    <property type="match status" value="1"/>
</dbReference>
<dbReference type="AlphaFoldDB" id="A0A150IZ14"/>
<evidence type="ECO:0000313" key="15">
    <source>
        <dbReference type="Proteomes" id="UP000092403"/>
    </source>
</evidence>
<dbReference type="EC" id="1.2.7.3" evidence="4"/>
<dbReference type="GO" id="GO:0044272">
    <property type="term" value="P:sulfur compound biosynthetic process"/>
    <property type="evidence" value="ECO:0007669"/>
    <property type="project" value="UniProtKB-ARBA"/>
</dbReference>
<dbReference type="Pfam" id="PF01558">
    <property type="entry name" value="POR"/>
    <property type="match status" value="1"/>
</dbReference>
<evidence type="ECO:0000313" key="14">
    <source>
        <dbReference type="Proteomes" id="UP000092401"/>
    </source>
</evidence>
<dbReference type="InterPro" id="IPR019752">
    <property type="entry name" value="Pyrv/ketoisovalerate_OxRed_cat"/>
</dbReference>
<evidence type="ECO:0000256" key="2">
    <source>
        <dbReference type="ARBA" id="ARBA00052359"/>
    </source>
</evidence>
<dbReference type="InterPro" id="IPR002869">
    <property type="entry name" value="Pyrv_flavodox_OxRed_cen"/>
</dbReference>
<dbReference type="EMBL" id="LNGE01000016">
    <property type="protein sequence ID" value="KYC45541.1"/>
    <property type="molecule type" value="Genomic_DNA"/>
</dbReference>
<proteinExistence type="predicted"/>
<dbReference type="PATRIC" id="fig|1706436.3.peg.775"/>
<dbReference type="FunFam" id="3.40.50.970:FF:000022">
    <property type="entry name" value="2-oxoglutarate ferredoxin oxidoreductase alpha subunit"/>
    <property type="match status" value="1"/>
</dbReference>
<comment type="catalytic activity">
    <reaction evidence="2">
        <text>2 oxidized [2Fe-2S]-[ferredoxin] + 2-oxoglutarate + CoA = succinyl-CoA + 2 reduced [2Fe-2S]-[ferredoxin] + CO2 + H(+)</text>
        <dbReference type="Rhea" id="RHEA:17297"/>
        <dbReference type="Rhea" id="RHEA-COMP:10000"/>
        <dbReference type="Rhea" id="RHEA-COMP:10001"/>
        <dbReference type="ChEBI" id="CHEBI:15378"/>
        <dbReference type="ChEBI" id="CHEBI:16526"/>
        <dbReference type="ChEBI" id="CHEBI:16810"/>
        <dbReference type="ChEBI" id="CHEBI:33737"/>
        <dbReference type="ChEBI" id="CHEBI:33738"/>
        <dbReference type="ChEBI" id="CHEBI:57287"/>
        <dbReference type="ChEBI" id="CHEBI:57292"/>
        <dbReference type="EC" id="1.2.7.3"/>
    </reaction>
</comment>
<evidence type="ECO:0000313" key="11">
    <source>
        <dbReference type="EMBL" id="KYC47613.1"/>
    </source>
</evidence>
<dbReference type="SUPFAM" id="SSF52518">
    <property type="entry name" value="Thiamin diphosphate-binding fold (THDP-binding)"/>
    <property type="match status" value="1"/>
</dbReference>
<comment type="caution">
    <text evidence="12">The sequence shown here is derived from an EMBL/GenBank/DDBJ whole genome shotgun (WGS) entry which is preliminary data.</text>
</comment>
<dbReference type="PATRIC" id="fig|1706437.3.peg.1031"/>
<dbReference type="SUPFAM" id="SSF53323">
    <property type="entry name" value="Pyruvate-ferredoxin oxidoreductase, PFOR, domain III"/>
    <property type="match status" value="1"/>
</dbReference>
<dbReference type="PATRIC" id="fig|1706438.3.peg.963"/>
<dbReference type="GO" id="GO:0006082">
    <property type="term" value="P:organic acid metabolic process"/>
    <property type="evidence" value="ECO:0007669"/>
    <property type="project" value="UniProtKB-ARBA"/>
</dbReference>
<evidence type="ECO:0000259" key="8">
    <source>
        <dbReference type="Pfam" id="PF01558"/>
    </source>
</evidence>
<accession>A0A150IKL8</accession>
<reference evidence="13 14" key="1">
    <citation type="journal article" date="2016" name="ISME J.">
        <title>Chasing the elusive Euryarchaeota class WSA2: genomes reveal a uniquely fastidious methyl-reducing methanogen.</title>
        <authorList>
            <person name="Nobu M.K."/>
            <person name="Narihiro T."/>
            <person name="Kuroda K."/>
            <person name="Mei R."/>
            <person name="Liu W.T."/>
        </authorList>
    </citation>
    <scope>NUCLEOTIDE SEQUENCE [LARGE SCALE GENOMIC DNA]</scope>
    <source>
        <strain evidence="10">B03fssc0709_Meth_Bin005</strain>
        <strain evidence="11">B15fssc0709_Meth_Bin003</strain>
        <strain evidence="12">BMIXfssc0709_Meth_Bin006</strain>
    </source>
</reference>
<dbReference type="InterPro" id="IPR029061">
    <property type="entry name" value="THDP-binding"/>
</dbReference>
<evidence type="ECO:0000256" key="6">
    <source>
        <dbReference type="ARBA" id="ARBA00076968"/>
    </source>
</evidence>
<evidence type="ECO:0000313" key="10">
    <source>
        <dbReference type="EMBL" id="KYC45541.1"/>
    </source>
</evidence>
<dbReference type="Proteomes" id="UP000091929">
    <property type="component" value="Unassembled WGS sequence"/>
</dbReference>
<dbReference type="PANTHER" id="PTHR32154">
    <property type="entry name" value="PYRUVATE-FLAVODOXIN OXIDOREDUCTASE-RELATED"/>
    <property type="match status" value="1"/>
</dbReference>
<dbReference type="SUPFAM" id="SSF52922">
    <property type="entry name" value="TK C-terminal domain-like"/>
    <property type="match status" value="1"/>
</dbReference>
<dbReference type="NCBIfam" id="TIGR03710">
    <property type="entry name" value="OAFO_sf"/>
    <property type="match status" value="1"/>
</dbReference>
<dbReference type="Gene3D" id="3.40.50.970">
    <property type="match status" value="1"/>
</dbReference>
<dbReference type="Gene3D" id="3.40.50.920">
    <property type="match status" value="1"/>
</dbReference>
<sequence length="567" mass="63133">MEDFSIVLCGEAGQGIETIEDILTKILKISRYNVFSAREYMSRVRGGINSTEIRISPKPVRAYVDRIDLLFALSNKSISHLKDRISDSTLIFGDKEVIGEVQNVIDLPLSKTAKKIGSGIYANTVTAGVICRLLNVSEYDLRNFILKYFDKKGEEILKKNLEAISQGYELANKIIESGVNIKAKKSDELSRDLGKDILMSGKDAVALGALAGGCNFISGYPMSPATGVLSFMSKYSKEFGIIAEQSEDEISAINMAIGSWYAGGRGMTTTSGGGFALMEEGVSLAGMAETPVVIHIGQRPGPATGLPTRTEQGDLELSLYSGHGDFARLILSPGSIEDCFYLSKYAFSMADKFQIPVFILTDQYLLDCKYNIPSLDHNKYPIKRYVIKTEKDYQRYQFSKTGISPRGIPGFGEGLIIQTGNEHDETGHTTENAILRKKMVEKRLNEKLNQLKNEVIYPELLGAKAYKFLLIGWGSTRNIVEEALKQLKEPRLGFLYFKQVYPLPREMMGYLINSQKVIAIENNASGQFSNLIKRETGFDIKYKILKYNGRPFSVEEVVSKIKEVLEE</sequence>
<evidence type="ECO:0000256" key="4">
    <source>
        <dbReference type="ARBA" id="ARBA00066947"/>
    </source>
</evidence>
<protein>
    <recommendedName>
        <fullName evidence="5">2-oxoglutarate synthase subunit KorA</fullName>
        <ecNumber evidence="4">1.2.7.3</ecNumber>
    </recommendedName>
    <alternativeName>
        <fullName evidence="7">2-ketoglutarate oxidoreductase alpha chain</fullName>
    </alternativeName>
    <alternativeName>
        <fullName evidence="6">2-oxoglutarate-ferredoxin oxidoreductase subunit alpha</fullName>
    </alternativeName>
</protein>
<evidence type="ECO:0000256" key="1">
    <source>
        <dbReference type="ARBA" id="ARBA00023002"/>
    </source>
</evidence>
<name>A0A150IZ14_9EURY</name>
<dbReference type="EMBL" id="LNJC01000017">
    <property type="protein sequence ID" value="KYC50230.1"/>
    <property type="molecule type" value="Genomic_DNA"/>
</dbReference>
<keyword evidence="1 12" id="KW-0560">Oxidoreductase</keyword>
<dbReference type="EMBL" id="LNGF01000020">
    <property type="protein sequence ID" value="KYC47613.1"/>
    <property type="molecule type" value="Genomic_DNA"/>
</dbReference>
<dbReference type="Proteomes" id="UP000092401">
    <property type="component" value="Unassembled WGS sequence"/>
</dbReference>
<feature type="domain" description="Pyruvate flavodoxin/ferredoxin oxidoreductase pyrimidine binding" evidence="9">
    <location>
        <begin position="208"/>
        <end position="439"/>
    </location>
</feature>
<accession>A0A150IRK0</accession>
<organism evidence="12 15">
    <name type="scientific">Candidatus Methanofastidiosum methylothiophilum</name>
    <dbReference type="NCBI Taxonomy" id="1705564"/>
    <lineage>
        <taxon>Archaea</taxon>
        <taxon>Methanobacteriati</taxon>
        <taxon>Methanobacteriota</taxon>
        <taxon>Stenosarchaea group</taxon>
        <taxon>Candidatus Methanofastidiosia</taxon>
        <taxon>Candidatus Methanofastidiosales</taxon>
        <taxon>Candidatus Methanofastidiosaceae</taxon>
        <taxon>Candidatus Methanofastidiosum</taxon>
    </lineage>
</organism>
<dbReference type="InterPro" id="IPR002880">
    <property type="entry name" value="Pyrv_Fd/Flavodoxin_OxRdtase_N"/>
</dbReference>
<dbReference type="InterPro" id="IPR022367">
    <property type="entry name" value="2-oxoacid/accept_OxRdtase_asu"/>
</dbReference>
<feature type="domain" description="Pyruvate/ketoisovalerate oxidoreductase catalytic" evidence="8">
    <location>
        <begin position="12"/>
        <end position="169"/>
    </location>
</feature>
<dbReference type="Gene3D" id="3.40.920.10">
    <property type="entry name" value="Pyruvate-ferredoxin oxidoreductase, PFOR, domain III"/>
    <property type="match status" value="1"/>
</dbReference>
<evidence type="ECO:0000256" key="7">
    <source>
        <dbReference type="ARBA" id="ARBA00079587"/>
    </source>
</evidence>
<evidence type="ECO:0000259" key="9">
    <source>
        <dbReference type="Pfam" id="PF01855"/>
    </source>
</evidence>
<gene>
    <name evidence="12" type="primary">korA_2</name>
    <name evidence="10" type="ORF">APG10_00766</name>
    <name evidence="11" type="ORF">APG11_01019</name>
    <name evidence="12" type="ORF">APG12_00952</name>
</gene>
<dbReference type="Pfam" id="PF01855">
    <property type="entry name" value="POR_N"/>
    <property type="match status" value="1"/>
</dbReference>
<dbReference type="InterPro" id="IPR009014">
    <property type="entry name" value="Transketo_C/PFOR_II"/>
</dbReference>